<reference evidence="1" key="1">
    <citation type="submission" date="2014-09" db="EMBL/GenBank/DDBJ databases">
        <authorList>
            <person name="Magalhaes I.L.F."/>
            <person name="Oliveira U."/>
            <person name="Santos F.R."/>
            <person name="Vidigal T.H.D.A."/>
            <person name="Brescovit A.D."/>
            <person name="Santos A.J."/>
        </authorList>
    </citation>
    <scope>NUCLEOTIDE SEQUENCE</scope>
    <source>
        <tissue evidence="1">Shoot tissue taken approximately 20 cm above the soil surface</tissue>
    </source>
</reference>
<proteinExistence type="predicted"/>
<sequence length="46" mass="5783">MWWFAFGTNYCWEFHVRQKNMVRVEECPENIRKKNSAFGYFRNEEC</sequence>
<organism evidence="1">
    <name type="scientific">Arundo donax</name>
    <name type="common">Giant reed</name>
    <name type="synonym">Donax arundinaceus</name>
    <dbReference type="NCBI Taxonomy" id="35708"/>
    <lineage>
        <taxon>Eukaryota</taxon>
        <taxon>Viridiplantae</taxon>
        <taxon>Streptophyta</taxon>
        <taxon>Embryophyta</taxon>
        <taxon>Tracheophyta</taxon>
        <taxon>Spermatophyta</taxon>
        <taxon>Magnoliopsida</taxon>
        <taxon>Liliopsida</taxon>
        <taxon>Poales</taxon>
        <taxon>Poaceae</taxon>
        <taxon>PACMAD clade</taxon>
        <taxon>Arundinoideae</taxon>
        <taxon>Arundineae</taxon>
        <taxon>Arundo</taxon>
    </lineage>
</organism>
<protein>
    <submittedName>
        <fullName evidence="1">Uncharacterized protein</fullName>
    </submittedName>
</protein>
<dbReference type="EMBL" id="GBRH01282261">
    <property type="protein sequence ID" value="JAD15634.1"/>
    <property type="molecule type" value="Transcribed_RNA"/>
</dbReference>
<name>A0A0A9SDV6_ARUDO</name>
<dbReference type="AlphaFoldDB" id="A0A0A9SDV6"/>
<accession>A0A0A9SDV6</accession>
<reference evidence="1" key="2">
    <citation type="journal article" date="2015" name="Data Brief">
        <title>Shoot transcriptome of the giant reed, Arundo donax.</title>
        <authorList>
            <person name="Barrero R.A."/>
            <person name="Guerrero F.D."/>
            <person name="Moolhuijzen P."/>
            <person name="Goolsby J.A."/>
            <person name="Tidwell J."/>
            <person name="Bellgard S.E."/>
            <person name="Bellgard M.I."/>
        </authorList>
    </citation>
    <scope>NUCLEOTIDE SEQUENCE</scope>
    <source>
        <tissue evidence="1">Shoot tissue taken approximately 20 cm above the soil surface</tissue>
    </source>
</reference>
<evidence type="ECO:0000313" key="1">
    <source>
        <dbReference type="EMBL" id="JAD15634.1"/>
    </source>
</evidence>